<feature type="compositionally biased region" description="Basic and acidic residues" evidence="2">
    <location>
        <begin position="800"/>
        <end position="813"/>
    </location>
</feature>
<dbReference type="EMBL" id="CP002394">
    <property type="protein sequence ID" value="ADU30013.1"/>
    <property type="molecule type" value="Genomic_DNA"/>
</dbReference>
<evidence type="ECO:0000256" key="1">
    <source>
        <dbReference type="SAM" id="Coils"/>
    </source>
</evidence>
<accession>E6TXT7</accession>
<dbReference type="eggNOG" id="COG1196">
    <property type="taxonomic scope" value="Bacteria"/>
</dbReference>
<dbReference type="RefSeq" id="WP_013488350.1">
    <property type="nucleotide sequence ID" value="NC_014829.1"/>
</dbReference>
<dbReference type="AlphaFoldDB" id="E6TXT7"/>
<dbReference type="HOGENOM" id="CLU_005720_0_0_9"/>
<evidence type="ECO:0000256" key="2">
    <source>
        <dbReference type="SAM" id="MobiDB-lite"/>
    </source>
</evidence>
<proteinExistence type="predicted"/>
<dbReference type="KEGG" id="bco:Bcell_1750"/>
<dbReference type="STRING" id="649639.Bcell_1750"/>
<feature type="compositionally biased region" description="Basic and acidic residues" evidence="2">
    <location>
        <begin position="185"/>
        <end position="203"/>
    </location>
</feature>
<dbReference type="OrthoDB" id="2351076at2"/>
<reference evidence="3" key="1">
    <citation type="submission" date="2010-12" db="EMBL/GenBank/DDBJ databases">
        <title>Complete sequence of Bacillus cellulosilyticus DSM 2522.</title>
        <authorList>
            <consortium name="US DOE Joint Genome Institute"/>
            <person name="Lucas S."/>
            <person name="Copeland A."/>
            <person name="Lapidus A."/>
            <person name="Cheng J.-F."/>
            <person name="Bruce D."/>
            <person name="Goodwin L."/>
            <person name="Pitluck S."/>
            <person name="Chertkov O."/>
            <person name="Detter J.C."/>
            <person name="Han C."/>
            <person name="Tapia R."/>
            <person name="Land M."/>
            <person name="Hauser L."/>
            <person name="Jeffries C."/>
            <person name="Kyrpides N."/>
            <person name="Ivanova N."/>
            <person name="Mikhailova N."/>
            <person name="Brumm P."/>
            <person name="Mead D."/>
            <person name="Woyke T."/>
        </authorList>
    </citation>
    <scope>NUCLEOTIDE SEQUENCE [LARGE SCALE GENOMIC DNA]</scope>
    <source>
        <strain evidence="3">DSM 2522</strain>
    </source>
</reference>
<keyword evidence="1" id="KW-0175">Coiled coil</keyword>
<gene>
    <name evidence="3" type="ordered locus">Bcell_1750</name>
</gene>
<sequence length="826" mass="95002">MEVTGQLINIKTTNNDRPLQLREGGVYDAKIESRVSEREAVVSIRGHRVSATFSEGVPSGDRTNVQIEGKTEEGVRLREVQGQTEREGRRDHTSREQSVERLMRQSLDRPASPELRHAVQRLIQNNVPLPNESVKELNRFIEQGTGTREQRVQTVDTIVEKRLEPTRAHLTSVHEALHGKKVQERISEIDPKREQRTETRNVSRVDTQQVTDSRRTEASVDRQIQGERRDEPIVTRQSDERREVQPRVERSFQEQRVPNEQRQELTRSLEQLVQSNRAEWPANIREVQQAIERMEQEVRVNVNTGLREALQLQGIQQPELANERITQLIHQIQGQAVSTSVEQTVSIDRGQLQQFSSLIQNEANLQQALASIQNTITNAAIPREVEQILNQGMAEAIEKLEQGRELKARQLMIDTLQKAEVLLPSIPVSSQSDSRTEIQQYISNEILHSVDRASKQFLMTEVTERLATATDEFKAFKRDVTNQLTRIEQIIQQFRSQSVQQAKPMLENVIRQLDNALLKNDWLLFADMKTEKQVLEASSRLAEAKKLLMKGNHVEARQIVREVQQTLDKLNFKPNNQKVIHHATRELEWQENRPHAHRLSSQFENTVRTLTYNQGSGREVFEGLRSIGLNREAELGQLLASGKEIKEDQQRNMKSLLYQAAREEEGSRAQQQAQQSLQNLTGQQLLSRTDHQQNMQMLMFQIPMLLKDAVENLQVFVNSRNDGEKVDWENCSLYFLLDTKKMGEVGISLNVTDRALSVTIKNDSPNLKAKVEPLANKYLDRLKDIGFNVKGLQFSPMTEKRVEAPQIREEDHQQPTMSKEGFDYKV</sequence>
<evidence type="ECO:0008006" key="5">
    <source>
        <dbReference type="Google" id="ProtNLM"/>
    </source>
</evidence>
<evidence type="ECO:0000313" key="4">
    <source>
        <dbReference type="Proteomes" id="UP000001401"/>
    </source>
</evidence>
<name>E6TXT7_EVAC2</name>
<keyword evidence="4" id="KW-1185">Reference proteome</keyword>
<feature type="coiled-coil region" evidence="1">
    <location>
        <begin position="277"/>
        <end position="304"/>
    </location>
</feature>
<feature type="region of interest" description="Disordered" evidence="2">
    <location>
        <begin position="800"/>
        <end position="826"/>
    </location>
</feature>
<dbReference type="Proteomes" id="UP000001401">
    <property type="component" value="Chromosome"/>
</dbReference>
<feature type="compositionally biased region" description="Basic and acidic residues" evidence="2">
    <location>
        <begin position="212"/>
        <end position="263"/>
    </location>
</feature>
<organism evidence="3 4">
    <name type="scientific">Evansella cellulosilytica (strain ATCC 21833 / DSM 2522 / FERM P-1141 / JCM 9156 / N-4)</name>
    <name type="common">Bacillus cellulosilyticus</name>
    <dbReference type="NCBI Taxonomy" id="649639"/>
    <lineage>
        <taxon>Bacteria</taxon>
        <taxon>Bacillati</taxon>
        <taxon>Bacillota</taxon>
        <taxon>Bacilli</taxon>
        <taxon>Bacillales</taxon>
        <taxon>Bacillaceae</taxon>
        <taxon>Evansella</taxon>
    </lineage>
</organism>
<feature type="region of interest" description="Disordered" evidence="2">
    <location>
        <begin position="71"/>
        <end position="101"/>
    </location>
</feature>
<protein>
    <recommendedName>
        <fullName evidence="5">Flagellar hook-length control protein-like C-terminal domain-containing protein</fullName>
    </recommendedName>
</protein>
<evidence type="ECO:0000313" key="3">
    <source>
        <dbReference type="EMBL" id="ADU30013.1"/>
    </source>
</evidence>
<feature type="region of interest" description="Disordered" evidence="2">
    <location>
        <begin position="185"/>
        <end position="263"/>
    </location>
</feature>